<evidence type="ECO:0000313" key="1">
    <source>
        <dbReference type="EMBL" id="KAK4435029.1"/>
    </source>
</evidence>
<accession>A0AAE1YR72</accession>
<reference evidence="1" key="1">
    <citation type="submission" date="2020-06" db="EMBL/GenBank/DDBJ databases">
        <authorList>
            <person name="Li T."/>
            <person name="Hu X."/>
            <person name="Zhang T."/>
            <person name="Song X."/>
            <person name="Zhang H."/>
            <person name="Dai N."/>
            <person name="Sheng W."/>
            <person name="Hou X."/>
            <person name="Wei L."/>
        </authorList>
    </citation>
    <scope>NUCLEOTIDE SEQUENCE</scope>
    <source>
        <strain evidence="1">3651</strain>
        <tissue evidence="1">Leaf</tissue>
    </source>
</reference>
<reference evidence="1" key="2">
    <citation type="journal article" date="2024" name="Plant">
        <title>Genomic evolution and insights into agronomic trait innovations of Sesamum species.</title>
        <authorList>
            <person name="Miao H."/>
            <person name="Wang L."/>
            <person name="Qu L."/>
            <person name="Liu H."/>
            <person name="Sun Y."/>
            <person name="Le M."/>
            <person name="Wang Q."/>
            <person name="Wei S."/>
            <person name="Zheng Y."/>
            <person name="Lin W."/>
            <person name="Duan Y."/>
            <person name="Cao H."/>
            <person name="Xiong S."/>
            <person name="Wang X."/>
            <person name="Wei L."/>
            <person name="Li C."/>
            <person name="Ma Q."/>
            <person name="Ju M."/>
            <person name="Zhao R."/>
            <person name="Li G."/>
            <person name="Mu C."/>
            <person name="Tian Q."/>
            <person name="Mei H."/>
            <person name="Zhang T."/>
            <person name="Gao T."/>
            <person name="Zhang H."/>
        </authorList>
    </citation>
    <scope>NUCLEOTIDE SEQUENCE</scope>
    <source>
        <strain evidence="1">3651</strain>
    </source>
</reference>
<evidence type="ECO:0008006" key="3">
    <source>
        <dbReference type="Google" id="ProtNLM"/>
    </source>
</evidence>
<proteinExistence type="predicted"/>
<dbReference type="Proteomes" id="UP001293254">
    <property type="component" value="Unassembled WGS sequence"/>
</dbReference>
<comment type="caution">
    <text evidence="1">The sequence shown here is derived from an EMBL/GenBank/DDBJ whole genome shotgun (WGS) entry which is preliminary data.</text>
</comment>
<evidence type="ECO:0000313" key="2">
    <source>
        <dbReference type="Proteomes" id="UP001293254"/>
    </source>
</evidence>
<dbReference type="AlphaFoldDB" id="A0AAE1YR72"/>
<name>A0AAE1YR72_9LAMI</name>
<keyword evidence="2" id="KW-1185">Reference proteome</keyword>
<organism evidence="1 2">
    <name type="scientific">Sesamum alatum</name>
    <dbReference type="NCBI Taxonomy" id="300844"/>
    <lineage>
        <taxon>Eukaryota</taxon>
        <taxon>Viridiplantae</taxon>
        <taxon>Streptophyta</taxon>
        <taxon>Embryophyta</taxon>
        <taxon>Tracheophyta</taxon>
        <taxon>Spermatophyta</taxon>
        <taxon>Magnoliopsida</taxon>
        <taxon>eudicotyledons</taxon>
        <taxon>Gunneridae</taxon>
        <taxon>Pentapetalae</taxon>
        <taxon>asterids</taxon>
        <taxon>lamiids</taxon>
        <taxon>Lamiales</taxon>
        <taxon>Pedaliaceae</taxon>
        <taxon>Sesamum</taxon>
    </lineage>
</organism>
<feature type="non-terminal residue" evidence="1">
    <location>
        <position position="1"/>
    </location>
</feature>
<dbReference type="EMBL" id="JACGWO010000002">
    <property type="protein sequence ID" value="KAK4435029.1"/>
    <property type="molecule type" value="Genomic_DNA"/>
</dbReference>
<gene>
    <name evidence="1" type="ORF">Salat_0666000</name>
</gene>
<sequence>PRSAFSLSVAGPGGVSMEFYLGSTDSSEGEGVWCVGMDILPTVSNAARRLRVQGGAVVSGEPRSLDGWAVHRCLEPREWSLFLIVCWALWFACNRKVHGRAWVDSLATIEWRAPPGATVKVNFDGQVFGDKEEVGVMVVVRDQEGVMLAWVSGTEAQVLGL</sequence>
<protein>
    <recommendedName>
        <fullName evidence="3">RNase H type-1 domain-containing protein</fullName>
    </recommendedName>
</protein>